<evidence type="ECO:0000313" key="9">
    <source>
        <dbReference type="EMBL" id="UYM03573.1"/>
    </source>
</evidence>
<evidence type="ECO:0000256" key="1">
    <source>
        <dbReference type="ARBA" id="ARBA00004651"/>
    </source>
</evidence>
<dbReference type="PANTHER" id="PTHR34702">
    <property type="entry name" value="NA(+)/H(+) ANTIPORTER SUBUNIT F1"/>
    <property type="match status" value="1"/>
</dbReference>
<evidence type="ECO:0000256" key="5">
    <source>
        <dbReference type="ARBA" id="ARBA00022692"/>
    </source>
</evidence>
<keyword evidence="4" id="KW-1003">Cell membrane</keyword>
<organism evidence="9 10">
    <name type="scientific">Solicola gregarius</name>
    <dbReference type="NCBI Taxonomy" id="2908642"/>
    <lineage>
        <taxon>Bacteria</taxon>
        <taxon>Bacillati</taxon>
        <taxon>Actinomycetota</taxon>
        <taxon>Actinomycetes</taxon>
        <taxon>Propionibacteriales</taxon>
        <taxon>Nocardioidaceae</taxon>
        <taxon>Solicola</taxon>
    </lineage>
</organism>
<dbReference type="Proteomes" id="UP001164390">
    <property type="component" value="Chromosome"/>
</dbReference>
<evidence type="ECO:0000256" key="3">
    <source>
        <dbReference type="ARBA" id="ARBA00022448"/>
    </source>
</evidence>
<dbReference type="RefSeq" id="WP_271632185.1">
    <property type="nucleotide sequence ID" value="NZ_CP094970.1"/>
</dbReference>
<name>A0AA46TE85_9ACTN</name>
<dbReference type="EMBL" id="CP094970">
    <property type="protein sequence ID" value="UYM03573.1"/>
    <property type="molecule type" value="Genomic_DNA"/>
</dbReference>
<proteinExistence type="inferred from homology"/>
<protein>
    <submittedName>
        <fullName evidence="9">Monovalent cation/H+ antiporter complex subunit F</fullName>
    </submittedName>
</protein>
<dbReference type="InterPro" id="IPR007208">
    <property type="entry name" value="MrpF/PhaF-like"/>
</dbReference>
<feature type="transmembrane region" description="Helical" evidence="8">
    <location>
        <begin position="62"/>
        <end position="85"/>
    </location>
</feature>
<gene>
    <name evidence="9" type="ORF">L0C25_13525</name>
</gene>
<keyword evidence="10" id="KW-1185">Reference proteome</keyword>
<dbReference type="GO" id="GO:0015385">
    <property type="term" value="F:sodium:proton antiporter activity"/>
    <property type="evidence" value="ECO:0007669"/>
    <property type="project" value="TreeGrafter"/>
</dbReference>
<keyword evidence="3" id="KW-0813">Transport</keyword>
<reference evidence="9" key="1">
    <citation type="submission" date="2022-01" db="EMBL/GenBank/DDBJ databases">
        <title>Nocardioidaceae gen. sp. A5X3R13.</title>
        <authorList>
            <person name="Lopez Marin M.A."/>
            <person name="Uhlik O."/>
        </authorList>
    </citation>
    <scope>NUCLEOTIDE SEQUENCE</scope>
    <source>
        <strain evidence="9">A5X3R13</strain>
    </source>
</reference>
<accession>A0AA46TE85</accession>
<feature type="transmembrane region" description="Helical" evidence="8">
    <location>
        <begin position="36"/>
        <end position="56"/>
    </location>
</feature>
<comment type="subcellular location">
    <subcellularLocation>
        <location evidence="1">Cell membrane</location>
        <topology evidence="1">Multi-pass membrane protein</topology>
    </subcellularLocation>
</comment>
<evidence type="ECO:0000256" key="6">
    <source>
        <dbReference type="ARBA" id="ARBA00022989"/>
    </source>
</evidence>
<comment type="similarity">
    <text evidence="2">Belongs to the CPA3 antiporters (TC 2.A.63) subunit F family.</text>
</comment>
<dbReference type="KEGG" id="sgrg:L0C25_13525"/>
<keyword evidence="6 8" id="KW-1133">Transmembrane helix</keyword>
<evidence type="ECO:0000256" key="7">
    <source>
        <dbReference type="ARBA" id="ARBA00023136"/>
    </source>
</evidence>
<evidence type="ECO:0000256" key="2">
    <source>
        <dbReference type="ARBA" id="ARBA00009212"/>
    </source>
</evidence>
<evidence type="ECO:0000256" key="4">
    <source>
        <dbReference type="ARBA" id="ARBA00022475"/>
    </source>
</evidence>
<dbReference type="PANTHER" id="PTHR34702:SF1">
    <property type="entry name" value="NA(+)_H(+) ANTIPORTER SUBUNIT F"/>
    <property type="match status" value="1"/>
</dbReference>
<keyword evidence="7 8" id="KW-0472">Membrane</keyword>
<dbReference type="AlphaFoldDB" id="A0AA46TE85"/>
<evidence type="ECO:0000313" key="10">
    <source>
        <dbReference type="Proteomes" id="UP001164390"/>
    </source>
</evidence>
<dbReference type="GO" id="GO:0005886">
    <property type="term" value="C:plasma membrane"/>
    <property type="evidence" value="ECO:0007669"/>
    <property type="project" value="UniProtKB-SubCell"/>
</dbReference>
<evidence type="ECO:0000256" key="8">
    <source>
        <dbReference type="SAM" id="Phobius"/>
    </source>
</evidence>
<sequence length="92" mass="9705">MNDTEFFVWACAAMLGIAAVLALVRMAIGPTMLNRAVAMDVLAATIVAGLAIEAAYNKHSTTLPILVVVSLVGFVGSVSISRFAARESREDH</sequence>
<feature type="transmembrane region" description="Helical" evidence="8">
    <location>
        <begin position="6"/>
        <end position="24"/>
    </location>
</feature>
<dbReference type="Pfam" id="PF04066">
    <property type="entry name" value="MrpF_PhaF"/>
    <property type="match status" value="1"/>
</dbReference>
<keyword evidence="5 8" id="KW-0812">Transmembrane</keyword>